<reference evidence="3" key="2">
    <citation type="submission" date="2020-09" db="EMBL/GenBank/DDBJ databases">
        <authorList>
            <person name="Sun Q."/>
            <person name="Ohkuma M."/>
        </authorList>
    </citation>
    <scope>NUCLEOTIDE SEQUENCE</scope>
    <source>
        <strain evidence="3">JCM 3276</strain>
    </source>
</reference>
<comment type="caution">
    <text evidence="3">The sequence shown here is derived from an EMBL/GenBank/DDBJ whole genome shotgun (WGS) entry which is preliminary data.</text>
</comment>
<keyword evidence="4" id="KW-1185">Reference proteome</keyword>
<protein>
    <recommendedName>
        <fullName evidence="5">DUF4245 domain-containing protein</fullName>
    </recommendedName>
</protein>
<dbReference type="InterPro" id="IPR025339">
    <property type="entry name" value="DUF4245"/>
</dbReference>
<evidence type="ECO:0008006" key="5">
    <source>
        <dbReference type="Google" id="ProtNLM"/>
    </source>
</evidence>
<keyword evidence="2" id="KW-1133">Transmembrane helix</keyword>
<dbReference type="Proteomes" id="UP000660680">
    <property type="component" value="Unassembled WGS sequence"/>
</dbReference>
<organism evidence="3 4">
    <name type="scientific">Actinokineospora fastidiosa</name>
    <dbReference type="NCBI Taxonomy" id="1816"/>
    <lineage>
        <taxon>Bacteria</taxon>
        <taxon>Bacillati</taxon>
        <taxon>Actinomycetota</taxon>
        <taxon>Actinomycetes</taxon>
        <taxon>Pseudonocardiales</taxon>
        <taxon>Pseudonocardiaceae</taxon>
        <taxon>Actinokineospora</taxon>
    </lineage>
</organism>
<dbReference type="EMBL" id="BMRB01000001">
    <property type="protein sequence ID" value="GGS13842.1"/>
    <property type="molecule type" value="Genomic_DNA"/>
</dbReference>
<feature type="compositionally biased region" description="Gly residues" evidence="1">
    <location>
        <begin position="75"/>
        <end position="100"/>
    </location>
</feature>
<feature type="compositionally biased region" description="Low complexity" evidence="1">
    <location>
        <begin position="1"/>
        <end position="12"/>
    </location>
</feature>
<evidence type="ECO:0000313" key="4">
    <source>
        <dbReference type="Proteomes" id="UP000660680"/>
    </source>
</evidence>
<feature type="region of interest" description="Disordered" evidence="1">
    <location>
        <begin position="1"/>
        <end position="141"/>
    </location>
</feature>
<sequence>MPDNTDPAQPQDTPAPPGDPSPLDRPHGETTEAAGSGGGRAGDATGPGASPAGKATGPSGGRAGNATGPRHGQEGDAGGPNGQPGGAAGPGGGQAGGETGPGRDQVDEAGGGAAAEGGGVGEPRGASPVGRGGQPGPTEKRLGQSLRDMVWSLVALLLIIAALLVFNRGCSFSPGGPTIEPDSAQTVDLGVALPASARTAGFPVRLPVVPEGWRANSSSTGAVPPVSVVVRAGWLTPGRFVQLSQSGAAVVDLVRVETERDDPAPTGTVLVGSTEWTVYPGRRDEVAWVADLGDVRLLITGTGTAEEFRALAEATQQAAPLPKE</sequence>
<name>A0A918G1A3_9PSEU</name>
<evidence type="ECO:0000256" key="1">
    <source>
        <dbReference type="SAM" id="MobiDB-lite"/>
    </source>
</evidence>
<feature type="compositionally biased region" description="Gly residues" evidence="1">
    <location>
        <begin position="109"/>
        <end position="122"/>
    </location>
</feature>
<proteinExistence type="predicted"/>
<feature type="transmembrane region" description="Helical" evidence="2">
    <location>
        <begin position="149"/>
        <end position="166"/>
    </location>
</feature>
<gene>
    <name evidence="3" type="ORF">GCM10010171_02110</name>
</gene>
<evidence type="ECO:0000313" key="3">
    <source>
        <dbReference type="EMBL" id="GGS13842.1"/>
    </source>
</evidence>
<dbReference type="Pfam" id="PF14030">
    <property type="entry name" value="DUF4245"/>
    <property type="match status" value="1"/>
</dbReference>
<reference evidence="3" key="1">
    <citation type="journal article" date="2014" name="Int. J. Syst. Evol. Microbiol.">
        <title>Complete genome sequence of Corynebacterium casei LMG S-19264T (=DSM 44701T), isolated from a smear-ripened cheese.</title>
        <authorList>
            <consortium name="US DOE Joint Genome Institute (JGI-PGF)"/>
            <person name="Walter F."/>
            <person name="Albersmeier A."/>
            <person name="Kalinowski J."/>
            <person name="Ruckert C."/>
        </authorList>
    </citation>
    <scope>NUCLEOTIDE SEQUENCE</scope>
    <source>
        <strain evidence="3">JCM 3276</strain>
    </source>
</reference>
<evidence type="ECO:0000256" key="2">
    <source>
        <dbReference type="SAM" id="Phobius"/>
    </source>
</evidence>
<accession>A0A918G1A3</accession>
<keyword evidence="2" id="KW-0472">Membrane</keyword>
<keyword evidence="2" id="KW-0812">Transmembrane</keyword>
<dbReference type="AlphaFoldDB" id="A0A918G1A3"/>